<name>A0A1I7WJA9_HETBA</name>
<reference evidence="2" key="1">
    <citation type="submission" date="2016-11" db="UniProtKB">
        <authorList>
            <consortium name="WormBaseParasite"/>
        </authorList>
    </citation>
    <scope>IDENTIFICATION</scope>
</reference>
<keyword evidence="1" id="KW-1185">Reference proteome</keyword>
<evidence type="ECO:0000313" key="2">
    <source>
        <dbReference type="WBParaSite" id="Hba_05102"/>
    </source>
</evidence>
<dbReference type="Proteomes" id="UP000095283">
    <property type="component" value="Unplaced"/>
</dbReference>
<sequence>MVADRRLPAKALPEIFSYHFSMFCDGYSDDLVALSISLFFFLPNSFDLYNNYFVWIGPRESLNYKKCACINKTDCTGFRTSSYLSYLTKNIAPQSGGFVMEEEMLSSQGNSVKKVGISVGGIYTIYYQIH</sequence>
<dbReference type="WBParaSite" id="Hba_05102">
    <property type="protein sequence ID" value="Hba_05102"/>
    <property type="gene ID" value="Hba_05102"/>
</dbReference>
<protein>
    <submittedName>
        <fullName evidence="2">Gelsolin-like domain-containing protein</fullName>
    </submittedName>
</protein>
<evidence type="ECO:0000313" key="1">
    <source>
        <dbReference type="Proteomes" id="UP000095283"/>
    </source>
</evidence>
<organism evidence="1 2">
    <name type="scientific">Heterorhabditis bacteriophora</name>
    <name type="common">Entomopathogenic nematode worm</name>
    <dbReference type="NCBI Taxonomy" id="37862"/>
    <lineage>
        <taxon>Eukaryota</taxon>
        <taxon>Metazoa</taxon>
        <taxon>Ecdysozoa</taxon>
        <taxon>Nematoda</taxon>
        <taxon>Chromadorea</taxon>
        <taxon>Rhabditida</taxon>
        <taxon>Rhabditina</taxon>
        <taxon>Rhabditomorpha</taxon>
        <taxon>Strongyloidea</taxon>
        <taxon>Heterorhabditidae</taxon>
        <taxon>Heterorhabditis</taxon>
    </lineage>
</organism>
<proteinExistence type="predicted"/>
<dbReference type="AlphaFoldDB" id="A0A1I7WJA9"/>
<accession>A0A1I7WJA9</accession>